<organism evidence="5 6">
    <name type="scientific">Exobacillus caeni</name>
    <dbReference type="NCBI Taxonomy" id="2574798"/>
    <lineage>
        <taxon>Bacteria</taxon>
        <taxon>Bacillati</taxon>
        <taxon>Bacillota</taxon>
        <taxon>Bacilli</taxon>
        <taxon>Bacillales</taxon>
        <taxon>Guptibacillaceae</taxon>
        <taxon>Exobacillus</taxon>
    </lineage>
</organism>
<dbReference type="PROSITE" id="PS51186">
    <property type="entry name" value="GNAT"/>
    <property type="match status" value="1"/>
</dbReference>
<keyword evidence="6" id="KW-1185">Reference proteome</keyword>
<keyword evidence="1 5" id="KW-0808">Transferase</keyword>
<evidence type="ECO:0000256" key="1">
    <source>
        <dbReference type="ARBA" id="ARBA00022679"/>
    </source>
</evidence>
<sequence length="179" mass="20563">MKVNLTTERLELRTFSKEDSITIQKLANNREVADIINLPHPYHVKHAEEWIDTHTDRIANGQEYPLAVVLRETNDIVGTITLRVDKNNNKGELGYWIGRQFWGEGYATEAARRIVQFGFEEAGINKIWATAIVRNAGSIKVLERAGLRLEGILKEDRFLLGSYEDVKIYGLLKDHFIRN</sequence>
<dbReference type="GO" id="GO:0016747">
    <property type="term" value="F:acyltransferase activity, transferring groups other than amino-acyl groups"/>
    <property type="evidence" value="ECO:0007669"/>
    <property type="project" value="InterPro"/>
</dbReference>
<comment type="caution">
    <text evidence="5">The sequence shown here is derived from an EMBL/GenBank/DDBJ whole genome shotgun (WGS) entry which is preliminary data.</text>
</comment>
<reference evidence="5 6" key="1">
    <citation type="submission" date="2019-04" db="EMBL/GenBank/DDBJ databases">
        <title>Bacillus caeni sp. nov., a bacterium isolated from mangrove sediment.</title>
        <authorList>
            <person name="Huang H."/>
            <person name="Mo K."/>
            <person name="Hu Y."/>
        </authorList>
    </citation>
    <scope>NUCLEOTIDE SEQUENCE [LARGE SCALE GENOMIC DNA]</scope>
    <source>
        <strain evidence="5 6">HB172195</strain>
    </source>
</reference>
<dbReference type="RefSeq" id="WP_138126280.1">
    <property type="nucleotide sequence ID" value="NZ_SWLG01000007.1"/>
</dbReference>
<dbReference type="Proteomes" id="UP000308230">
    <property type="component" value="Unassembled WGS sequence"/>
</dbReference>
<keyword evidence="2" id="KW-0012">Acyltransferase</keyword>
<dbReference type="SUPFAM" id="SSF55729">
    <property type="entry name" value="Acyl-CoA N-acyltransferases (Nat)"/>
    <property type="match status" value="1"/>
</dbReference>
<dbReference type="InterPro" id="IPR000182">
    <property type="entry name" value="GNAT_dom"/>
</dbReference>
<evidence type="ECO:0000259" key="4">
    <source>
        <dbReference type="PROSITE" id="PS51186"/>
    </source>
</evidence>
<accession>A0A5R9F8Z8</accession>
<proteinExistence type="inferred from homology"/>
<evidence type="ECO:0000313" key="6">
    <source>
        <dbReference type="Proteomes" id="UP000308230"/>
    </source>
</evidence>
<evidence type="ECO:0000313" key="5">
    <source>
        <dbReference type="EMBL" id="TLS37014.1"/>
    </source>
</evidence>
<dbReference type="InterPro" id="IPR051531">
    <property type="entry name" value="N-acetyltransferase"/>
</dbReference>
<evidence type="ECO:0000256" key="3">
    <source>
        <dbReference type="ARBA" id="ARBA00038502"/>
    </source>
</evidence>
<gene>
    <name evidence="5" type="ORF">FCL54_10795</name>
</gene>
<feature type="domain" description="N-acetyltransferase" evidence="4">
    <location>
        <begin position="10"/>
        <end position="170"/>
    </location>
</feature>
<dbReference type="PANTHER" id="PTHR43792">
    <property type="entry name" value="GNAT FAMILY, PUTATIVE (AFU_ORTHOLOGUE AFUA_3G00765)-RELATED-RELATED"/>
    <property type="match status" value="1"/>
</dbReference>
<dbReference type="InterPro" id="IPR016181">
    <property type="entry name" value="Acyl_CoA_acyltransferase"/>
</dbReference>
<comment type="similarity">
    <text evidence="3">Belongs to the acetyltransferase family. RimJ subfamily.</text>
</comment>
<dbReference type="PANTHER" id="PTHR43792:SF8">
    <property type="entry name" value="[RIBOSOMAL PROTEIN US5]-ALANINE N-ACETYLTRANSFERASE"/>
    <property type="match status" value="1"/>
</dbReference>
<protein>
    <submittedName>
        <fullName evidence="5">GNAT family N-acetyltransferase</fullName>
    </submittedName>
</protein>
<dbReference type="EMBL" id="SWLG01000007">
    <property type="protein sequence ID" value="TLS37014.1"/>
    <property type="molecule type" value="Genomic_DNA"/>
</dbReference>
<evidence type="ECO:0000256" key="2">
    <source>
        <dbReference type="ARBA" id="ARBA00023315"/>
    </source>
</evidence>
<name>A0A5R9F8Z8_9BACL</name>
<dbReference type="OrthoDB" id="9798081at2"/>
<dbReference type="Gene3D" id="3.40.630.30">
    <property type="match status" value="1"/>
</dbReference>
<dbReference type="AlphaFoldDB" id="A0A5R9F8Z8"/>
<dbReference type="Pfam" id="PF13302">
    <property type="entry name" value="Acetyltransf_3"/>
    <property type="match status" value="1"/>
</dbReference>